<evidence type="ECO:0000313" key="1">
    <source>
        <dbReference type="EMBL" id="SKB63087.1"/>
    </source>
</evidence>
<dbReference type="AlphaFoldDB" id="A0A1T5CUN8"/>
<dbReference type="OrthoDB" id="4242197at2"/>
<evidence type="ECO:0000313" key="2">
    <source>
        <dbReference type="Proteomes" id="UP000190044"/>
    </source>
</evidence>
<dbReference type="EMBL" id="FUYP01000011">
    <property type="protein sequence ID" value="SKB63087.1"/>
    <property type="molecule type" value="Genomic_DNA"/>
</dbReference>
<reference evidence="2" key="1">
    <citation type="submission" date="2017-02" db="EMBL/GenBank/DDBJ databases">
        <authorList>
            <person name="Varghese N."/>
            <person name="Submissions S."/>
        </authorList>
    </citation>
    <scope>NUCLEOTIDE SEQUENCE [LARGE SCALE GENOMIC DNA]</scope>
    <source>
        <strain evidence="2">R11H</strain>
    </source>
</reference>
<protein>
    <submittedName>
        <fullName evidence="1">Uncharacterized protein</fullName>
    </submittedName>
</protein>
<gene>
    <name evidence="1" type="ORF">SAMN06295937_1011130</name>
</gene>
<proteinExistence type="predicted"/>
<name>A0A1T5CUN8_9SPHN</name>
<keyword evidence="2" id="KW-1185">Reference proteome</keyword>
<organism evidence="1 2">
    <name type="scientific">Sphingopyxis flava</name>
    <dbReference type="NCBI Taxonomy" id="1507287"/>
    <lineage>
        <taxon>Bacteria</taxon>
        <taxon>Pseudomonadati</taxon>
        <taxon>Pseudomonadota</taxon>
        <taxon>Alphaproteobacteria</taxon>
        <taxon>Sphingomonadales</taxon>
        <taxon>Sphingomonadaceae</taxon>
        <taxon>Sphingopyxis</taxon>
    </lineage>
</organism>
<sequence length="121" mass="13600">MGANTFYVTARRGTYSTGELIEFAPNQYRSGYADWPDAKTAFERLCDEDRYENGHSYSGGIGMKHSFVLIDTVDTIAEARDLAERLIDDCDPRVDDKRGPAGLIEVREGDVQYLFFGWASS</sequence>
<dbReference type="Proteomes" id="UP000190044">
    <property type="component" value="Unassembled WGS sequence"/>
</dbReference>
<dbReference type="RefSeq" id="WP_079638731.1">
    <property type="nucleotide sequence ID" value="NZ_FUYP01000011.1"/>
</dbReference>
<accession>A0A1T5CUN8</accession>